<reference evidence="2" key="1">
    <citation type="submission" date="2024-05" db="EMBL/GenBank/DDBJ databases">
        <authorList>
            <person name="Yang L."/>
            <person name="Pan L."/>
        </authorList>
    </citation>
    <scope>NUCLEOTIDE SEQUENCE</scope>
    <source>
        <strain evidence="2">FCG-7</strain>
    </source>
</reference>
<proteinExistence type="predicted"/>
<keyword evidence="1" id="KW-1133">Transmembrane helix</keyword>
<feature type="transmembrane region" description="Helical" evidence="1">
    <location>
        <begin position="51"/>
        <end position="69"/>
    </location>
</feature>
<accession>A0AAU7F7U5</accession>
<dbReference type="KEGG" id="cmav:ABHF33_12080"/>
<feature type="transmembrane region" description="Helical" evidence="1">
    <location>
        <begin position="90"/>
        <end position="113"/>
    </location>
</feature>
<keyword evidence="1" id="KW-0472">Membrane</keyword>
<keyword evidence="1" id="KW-0812">Transmembrane</keyword>
<name>A0AAU7F7U5_9NEIS</name>
<dbReference type="EMBL" id="CP157355">
    <property type="protein sequence ID" value="XBL99797.1"/>
    <property type="molecule type" value="Genomic_DNA"/>
</dbReference>
<protein>
    <submittedName>
        <fullName evidence="2">Uncharacterized protein</fullName>
    </submittedName>
</protein>
<evidence type="ECO:0000313" key="2">
    <source>
        <dbReference type="EMBL" id="XBL99797.1"/>
    </source>
</evidence>
<evidence type="ECO:0000256" key="1">
    <source>
        <dbReference type="SAM" id="Phobius"/>
    </source>
</evidence>
<gene>
    <name evidence="2" type="ORF">ABHF33_12080</name>
</gene>
<dbReference type="RefSeq" id="WP_348944195.1">
    <property type="nucleotide sequence ID" value="NZ_CP157355.1"/>
</dbReference>
<organism evidence="2">
    <name type="scientific">Chitinibacter mangrovi</name>
    <dbReference type="NCBI Taxonomy" id="3153927"/>
    <lineage>
        <taxon>Bacteria</taxon>
        <taxon>Pseudomonadati</taxon>
        <taxon>Pseudomonadota</taxon>
        <taxon>Betaproteobacteria</taxon>
        <taxon>Neisseriales</taxon>
        <taxon>Chitinibacteraceae</taxon>
        <taxon>Chitinibacter</taxon>
    </lineage>
</organism>
<sequence length="114" mass="13319">MKTIVSETVLWLLLACFCFLQAKLLLPHFCFDATDLEEFEKCNAAPMMNHLIGSLIAAPVFFLLAWKTLDRNWRQQERKTAIEQSKWVRHWILLFVATPGTLMAFNFLGQFILR</sequence>
<dbReference type="AlphaFoldDB" id="A0AAU7F7U5"/>